<evidence type="ECO:0000313" key="6">
    <source>
        <dbReference type="Proteomes" id="UP000656244"/>
    </source>
</evidence>
<gene>
    <name evidence="5" type="ORF">H7U19_05785</name>
</gene>
<keyword evidence="1" id="KW-0805">Transcription regulation</keyword>
<evidence type="ECO:0000256" key="2">
    <source>
        <dbReference type="ARBA" id="ARBA00023125"/>
    </source>
</evidence>
<evidence type="ECO:0000259" key="4">
    <source>
        <dbReference type="PROSITE" id="PS50949"/>
    </source>
</evidence>
<proteinExistence type="predicted"/>
<protein>
    <submittedName>
        <fullName evidence="5">GntR family transcriptional regulator</fullName>
    </submittedName>
</protein>
<dbReference type="EMBL" id="JACNMF010000002">
    <property type="protein sequence ID" value="MBC3757905.1"/>
    <property type="molecule type" value="Genomic_DNA"/>
</dbReference>
<evidence type="ECO:0000313" key="5">
    <source>
        <dbReference type="EMBL" id="MBC3757905.1"/>
    </source>
</evidence>
<sequence>MEFKATKGIYLQIADSICNQILEGKLQPNERVPSVRDLAAELEVNRNTVMRTYSYLEGEEIFNNKRGVGFFVAEHAVKLIKNRNKKEFFKNELPILLEKIKLLQLDSNDLKALIDELKQNDPNENK</sequence>
<keyword evidence="2" id="KW-0238">DNA-binding</keyword>
<accession>A0A923HEE7</accession>
<dbReference type="PANTHER" id="PTHR38445:SF10">
    <property type="entry name" value="GNTR-FAMILY TRANSCRIPTIONAL REGULATOR"/>
    <property type="match status" value="1"/>
</dbReference>
<name>A0A923HEE7_9FLAO</name>
<keyword evidence="6" id="KW-1185">Reference proteome</keyword>
<dbReference type="PROSITE" id="PS50949">
    <property type="entry name" value="HTH_GNTR"/>
    <property type="match status" value="1"/>
</dbReference>
<dbReference type="GO" id="GO:0003677">
    <property type="term" value="F:DNA binding"/>
    <property type="evidence" value="ECO:0007669"/>
    <property type="project" value="UniProtKB-KW"/>
</dbReference>
<dbReference type="PANTHER" id="PTHR38445">
    <property type="entry name" value="HTH-TYPE TRANSCRIPTIONAL REPRESSOR YTRA"/>
    <property type="match status" value="1"/>
</dbReference>
<feature type="domain" description="HTH gntR-type" evidence="4">
    <location>
        <begin position="7"/>
        <end position="75"/>
    </location>
</feature>
<dbReference type="RefSeq" id="WP_186560058.1">
    <property type="nucleotide sequence ID" value="NZ_JACNMF010000002.1"/>
</dbReference>
<dbReference type="SUPFAM" id="SSF46785">
    <property type="entry name" value="Winged helix' DNA-binding domain"/>
    <property type="match status" value="1"/>
</dbReference>
<reference evidence="5" key="1">
    <citation type="submission" date="2020-08" db="EMBL/GenBank/DDBJ databases">
        <title>Hyunsoonleella sp. strain SJ7 genome sequencing and assembly.</title>
        <authorList>
            <person name="Kim I."/>
        </authorList>
    </citation>
    <scope>NUCLEOTIDE SEQUENCE</scope>
    <source>
        <strain evidence="5">SJ7</strain>
    </source>
</reference>
<evidence type="ECO:0000256" key="3">
    <source>
        <dbReference type="ARBA" id="ARBA00023163"/>
    </source>
</evidence>
<dbReference type="Gene3D" id="1.10.10.10">
    <property type="entry name" value="Winged helix-like DNA-binding domain superfamily/Winged helix DNA-binding domain"/>
    <property type="match status" value="1"/>
</dbReference>
<dbReference type="SMART" id="SM00345">
    <property type="entry name" value="HTH_GNTR"/>
    <property type="match status" value="1"/>
</dbReference>
<dbReference type="CDD" id="cd07377">
    <property type="entry name" value="WHTH_GntR"/>
    <property type="match status" value="1"/>
</dbReference>
<dbReference type="GO" id="GO:0003700">
    <property type="term" value="F:DNA-binding transcription factor activity"/>
    <property type="evidence" value="ECO:0007669"/>
    <property type="project" value="InterPro"/>
</dbReference>
<dbReference type="InterPro" id="IPR000524">
    <property type="entry name" value="Tscrpt_reg_HTH_GntR"/>
</dbReference>
<evidence type="ECO:0000256" key="1">
    <source>
        <dbReference type="ARBA" id="ARBA00023015"/>
    </source>
</evidence>
<keyword evidence="3" id="KW-0804">Transcription</keyword>
<comment type="caution">
    <text evidence="5">The sequence shown here is derived from an EMBL/GenBank/DDBJ whole genome shotgun (WGS) entry which is preliminary data.</text>
</comment>
<dbReference type="InterPro" id="IPR036388">
    <property type="entry name" value="WH-like_DNA-bd_sf"/>
</dbReference>
<dbReference type="Pfam" id="PF00392">
    <property type="entry name" value="GntR"/>
    <property type="match status" value="1"/>
</dbReference>
<dbReference type="Gene3D" id="1.10.287.100">
    <property type="match status" value="1"/>
</dbReference>
<dbReference type="Proteomes" id="UP000656244">
    <property type="component" value="Unassembled WGS sequence"/>
</dbReference>
<organism evidence="5 6">
    <name type="scientific">Hyunsoonleella aquatilis</name>
    <dbReference type="NCBI Taxonomy" id="2762758"/>
    <lineage>
        <taxon>Bacteria</taxon>
        <taxon>Pseudomonadati</taxon>
        <taxon>Bacteroidota</taxon>
        <taxon>Flavobacteriia</taxon>
        <taxon>Flavobacteriales</taxon>
        <taxon>Flavobacteriaceae</taxon>
    </lineage>
</organism>
<dbReference type="InterPro" id="IPR036390">
    <property type="entry name" value="WH_DNA-bd_sf"/>
</dbReference>
<dbReference type="AlphaFoldDB" id="A0A923HEE7"/>